<dbReference type="SUPFAM" id="SSF46785">
    <property type="entry name" value="Winged helix' DNA-binding domain"/>
    <property type="match status" value="1"/>
</dbReference>
<dbReference type="InterPro" id="IPR027417">
    <property type="entry name" value="P-loop_NTPase"/>
</dbReference>
<proteinExistence type="predicted"/>
<evidence type="ECO:0000259" key="2">
    <source>
        <dbReference type="Pfam" id="PF03008"/>
    </source>
</evidence>
<evidence type="ECO:0000313" key="4">
    <source>
        <dbReference type="Proteomes" id="UP000679213"/>
    </source>
</evidence>
<evidence type="ECO:0000259" key="1">
    <source>
        <dbReference type="Pfam" id="PF01637"/>
    </source>
</evidence>
<organism evidence="3 4">
    <name type="scientific">Methanocaldococcus lauensis</name>
    <dbReference type="NCBI Taxonomy" id="2546128"/>
    <lineage>
        <taxon>Archaea</taxon>
        <taxon>Methanobacteriati</taxon>
        <taxon>Methanobacteriota</taxon>
        <taxon>Methanomada group</taxon>
        <taxon>Methanococci</taxon>
        <taxon>Methanococcales</taxon>
        <taxon>Methanocaldococcaceae</taxon>
        <taxon>Methanocaldococcus</taxon>
    </lineage>
</organism>
<protein>
    <recommendedName>
        <fullName evidence="5">ATPase</fullName>
    </recommendedName>
</protein>
<dbReference type="Pfam" id="PF03008">
    <property type="entry name" value="DUF234"/>
    <property type="match status" value="1"/>
</dbReference>
<dbReference type="GeneID" id="65883937"/>
<dbReference type="InterPro" id="IPR036388">
    <property type="entry name" value="WH-like_DNA-bd_sf"/>
</dbReference>
<dbReference type="KEGG" id="mesg:MLAUSG7_1140"/>
<accession>A0A8D6SWU9</accession>
<dbReference type="AlphaFoldDB" id="A0A8D6SWU9"/>
<dbReference type="Gene3D" id="1.10.10.10">
    <property type="entry name" value="Winged helix-like DNA-binding domain superfamily/Winged helix DNA-binding domain"/>
    <property type="match status" value="1"/>
</dbReference>
<dbReference type="GO" id="GO:0005524">
    <property type="term" value="F:ATP binding"/>
    <property type="evidence" value="ECO:0007669"/>
    <property type="project" value="InterPro"/>
</dbReference>
<dbReference type="InterPro" id="IPR004256">
    <property type="entry name" value="DUF234"/>
</dbReference>
<dbReference type="PANTHER" id="PTHR34704:SF1">
    <property type="entry name" value="ATPASE"/>
    <property type="match status" value="1"/>
</dbReference>
<gene>
    <name evidence="3" type="ORF">MLAUSG7_1140</name>
</gene>
<evidence type="ECO:0008006" key="5">
    <source>
        <dbReference type="Google" id="ProtNLM"/>
    </source>
</evidence>
<reference evidence="3 4" key="1">
    <citation type="submission" date="2020-04" db="EMBL/GenBank/DDBJ databases">
        <authorList>
            <consortium name="Genoscope - CEA"/>
            <person name="William W."/>
        </authorList>
    </citation>
    <scope>NUCLEOTIDE SEQUENCE [LARGE SCALE GENOMIC DNA]</scope>
    <source>
        <strain evidence="3 4">SG7</strain>
    </source>
</reference>
<dbReference type="InterPro" id="IPR036390">
    <property type="entry name" value="WH_DNA-bd_sf"/>
</dbReference>
<keyword evidence="4" id="KW-1185">Reference proteome</keyword>
<dbReference type="Proteomes" id="UP000679213">
    <property type="component" value="Chromosome I"/>
</dbReference>
<dbReference type="Pfam" id="PF01637">
    <property type="entry name" value="ATPase_2"/>
    <property type="match status" value="1"/>
</dbReference>
<dbReference type="Gene3D" id="3.40.50.300">
    <property type="entry name" value="P-loop containing nucleotide triphosphate hydrolases"/>
    <property type="match status" value="1"/>
</dbReference>
<feature type="domain" description="ATPase" evidence="1">
    <location>
        <begin position="2"/>
        <end position="194"/>
    </location>
</feature>
<name>A0A8D6SWU9_9EURY</name>
<dbReference type="EMBL" id="LR792632">
    <property type="protein sequence ID" value="CAB3289270.1"/>
    <property type="molecule type" value="Genomic_DNA"/>
</dbReference>
<dbReference type="PANTHER" id="PTHR34704">
    <property type="entry name" value="ATPASE"/>
    <property type="match status" value="1"/>
</dbReference>
<dbReference type="RefSeq" id="WP_214399492.1">
    <property type="nucleotide sequence ID" value="NZ_LR792632.1"/>
</dbReference>
<feature type="domain" description="DUF234" evidence="2">
    <location>
        <begin position="339"/>
        <end position="412"/>
    </location>
</feature>
<evidence type="ECO:0000313" key="3">
    <source>
        <dbReference type="EMBL" id="CAB3289270.1"/>
    </source>
</evidence>
<dbReference type="InterPro" id="IPR011579">
    <property type="entry name" value="ATPase_dom"/>
</dbReference>
<sequence>MFINREEELKALNEKLNSNKFEFVVIYGRRRIGKTKLALKSVENIEHIYYLAVEGDNLKHFKRYASKVVPTIEYAKEDWEAYFNFLILNDKIIIIDEFPNLIKENPNILSLFQRIVDVHLKNTKTKLIILGSSLSMMGEKVLSYKSPLYGRKTGVLKIRPLKFKHLKEFFPNATWEELVEIYGFADGIPYYLEKIELPFWRYLNEEIKRVDSFLRYEVDFLMKYEFEEPTTYKKILEAIAFGNHTLGEIKNYLGIKHSDLTPYLKNLIEVEFVEREIPITESPKTKKGRYYIKDNFITFYFRYIFPNLSAIEEGIFEIDEIKADYNQYLGFRSEAESNEMRSISSNVFEKVAKEFLIELNKMNKLPFKFLNIGRWWKKGEEIDLIALNKNEKKALFVEVKWKNLNNKEVKKILNNLERKSELVGLSDYEIYYAIIGKEIKNKENLKDYLVFDLEDFNKLL</sequence>
<dbReference type="SUPFAM" id="SSF52540">
    <property type="entry name" value="P-loop containing nucleoside triphosphate hydrolases"/>
    <property type="match status" value="1"/>
</dbReference>